<dbReference type="Pfam" id="PF25873">
    <property type="entry name" value="WHD_MalT"/>
    <property type="match status" value="1"/>
</dbReference>
<dbReference type="InterPro" id="IPR016032">
    <property type="entry name" value="Sig_transdc_resp-reg_C-effctor"/>
</dbReference>
<reference evidence="5 6" key="2">
    <citation type="journal article" date="2010" name="Stand. Genomic Sci.">
        <title>Complete genome sequence of Nakamurella multipartita type strain (Y-104).</title>
        <authorList>
            <person name="Tice H."/>
            <person name="Mayilraj S."/>
            <person name="Sims D."/>
            <person name="Lapidus A."/>
            <person name="Nolan M."/>
            <person name="Lucas S."/>
            <person name="Glavina Del Rio T."/>
            <person name="Copeland A."/>
            <person name="Cheng J.F."/>
            <person name="Meincke L."/>
            <person name="Bruce D."/>
            <person name="Goodwin L."/>
            <person name="Pitluck S."/>
            <person name="Ivanova N."/>
            <person name="Mavromatis K."/>
            <person name="Ovchinnikova G."/>
            <person name="Pati A."/>
            <person name="Chen A."/>
            <person name="Palaniappan K."/>
            <person name="Land M."/>
            <person name="Hauser L."/>
            <person name="Chang Y.J."/>
            <person name="Jeffries C.D."/>
            <person name="Detter J.C."/>
            <person name="Brettin T."/>
            <person name="Rohde M."/>
            <person name="Goker M."/>
            <person name="Bristow J."/>
            <person name="Eisen J.A."/>
            <person name="Markowitz V."/>
            <person name="Hugenholtz P."/>
            <person name="Kyrpides N.C."/>
            <person name="Klenk H.P."/>
            <person name="Chen F."/>
        </authorList>
    </citation>
    <scope>NUCLEOTIDE SEQUENCE [LARGE SCALE GENOMIC DNA]</scope>
    <source>
        <strain evidence="6">ATCC 700099 / DSM 44233 / CIP 104796 / JCM 9543 / NBRC 105858 / Y-104</strain>
    </source>
</reference>
<dbReference type="InterPro" id="IPR036388">
    <property type="entry name" value="WH-like_DNA-bd_sf"/>
</dbReference>
<evidence type="ECO:0000256" key="3">
    <source>
        <dbReference type="ARBA" id="ARBA00023163"/>
    </source>
</evidence>
<proteinExistence type="predicted"/>
<organism evidence="5 6">
    <name type="scientific">Nakamurella multipartita (strain ATCC 700099 / DSM 44233 / CIP 104796 / JCM 9543 / NBRC 105858 / Y-104)</name>
    <name type="common">Microsphaera multipartita</name>
    <dbReference type="NCBI Taxonomy" id="479431"/>
    <lineage>
        <taxon>Bacteria</taxon>
        <taxon>Bacillati</taxon>
        <taxon>Actinomycetota</taxon>
        <taxon>Actinomycetes</taxon>
        <taxon>Nakamurellales</taxon>
        <taxon>Nakamurellaceae</taxon>
        <taxon>Nakamurella</taxon>
    </lineage>
</organism>
<dbReference type="Gene3D" id="1.10.10.10">
    <property type="entry name" value="Winged helix-like DNA-binding domain superfamily/Winged helix DNA-binding domain"/>
    <property type="match status" value="1"/>
</dbReference>
<dbReference type="InParanoid" id="C8XCA9"/>
<dbReference type="PANTHER" id="PTHR44688">
    <property type="entry name" value="DNA-BINDING TRANSCRIPTIONAL ACTIVATOR DEVR_DOSR"/>
    <property type="match status" value="1"/>
</dbReference>
<dbReference type="SUPFAM" id="SSF48452">
    <property type="entry name" value="TPR-like"/>
    <property type="match status" value="1"/>
</dbReference>
<gene>
    <name evidence="5" type="ordered locus">Namu_5237</name>
</gene>
<accession>C8XCA9</accession>
<dbReference type="PRINTS" id="PR00038">
    <property type="entry name" value="HTHLUXR"/>
</dbReference>
<dbReference type="SUPFAM" id="SSF52540">
    <property type="entry name" value="P-loop containing nucleoside triphosphate hydrolases"/>
    <property type="match status" value="1"/>
</dbReference>
<dbReference type="AlphaFoldDB" id="C8XCA9"/>
<dbReference type="PROSITE" id="PS50043">
    <property type="entry name" value="HTH_LUXR_2"/>
    <property type="match status" value="1"/>
</dbReference>
<dbReference type="KEGG" id="nml:Namu_5237"/>
<dbReference type="SUPFAM" id="SSF46894">
    <property type="entry name" value="C-terminal effector domain of the bipartite response regulators"/>
    <property type="match status" value="1"/>
</dbReference>
<dbReference type="SMART" id="SM00421">
    <property type="entry name" value="HTH_LUXR"/>
    <property type="match status" value="1"/>
</dbReference>
<feature type="domain" description="HTH luxR-type" evidence="4">
    <location>
        <begin position="779"/>
        <end position="844"/>
    </location>
</feature>
<keyword evidence="3" id="KW-0804">Transcription</keyword>
<name>C8XCA9_NAKMY</name>
<dbReference type="InterPro" id="IPR000792">
    <property type="entry name" value="Tscrpt_reg_LuxR_C"/>
</dbReference>
<dbReference type="EMBL" id="CP001737">
    <property type="protein sequence ID" value="ACV81503.1"/>
    <property type="molecule type" value="Genomic_DNA"/>
</dbReference>
<evidence type="ECO:0000259" key="4">
    <source>
        <dbReference type="PROSITE" id="PS50043"/>
    </source>
</evidence>
<dbReference type="Gene3D" id="1.25.40.10">
    <property type="entry name" value="Tetratricopeptide repeat domain"/>
    <property type="match status" value="1"/>
</dbReference>
<dbReference type="eggNOG" id="COG2909">
    <property type="taxonomic scope" value="Bacteria"/>
</dbReference>
<dbReference type="Pfam" id="PF00196">
    <property type="entry name" value="GerE"/>
    <property type="match status" value="1"/>
</dbReference>
<evidence type="ECO:0000313" key="5">
    <source>
        <dbReference type="EMBL" id="ACV81503.1"/>
    </source>
</evidence>
<protein>
    <submittedName>
        <fullName evidence="5">ATP-dependent transcriptional regulator, MalT-like, LuxR family</fullName>
    </submittedName>
</protein>
<dbReference type="Proteomes" id="UP000002218">
    <property type="component" value="Chromosome"/>
</dbReference>
<sequence precursor="true">MDRAVAAPVTLISAGPGSGKTLALADWAQSTNRRVAWLSVGASDDALPAFWAALVAALRASGASVGSGLSDLLPAASFGEQDARRVVDTLAQMRAPLTIVLDDLHHVRDRHVLRSVETLFECLPPTAHVIVSARFDPPLRWRRLAVADRLVEIRADQLAFDAAEAGQLLTMVGLRLGPAPLGRLVERTRGWAAGLRLAASALDRNAPEAAVSRLRGSDRPVADYLMQEVLDQLPDADRDFVLRSSVADPVSAEMAQALTGVVDAQARLESLEATNGFVVGLAGGRTWFTWHPLFRELLLHRLTVEKPGARDDLHQRAARWLVGQGDYLAAIRHLTAVADWPGVGRLLTERLAPDVVTSAASALVEALTPVANRAEVDPNATTLLASAVCNFHHSEYAAMIRDVEAAEAAARREHNPIAVEVLASSLRMAHSRALDPATLTRTARRVLEVTRPISRPDVPALERYRAIATTNLGSGLLLDGDLSAARSALIEAQKSCNRWGLGLSELTARGGLALLAALHGQPRIALERARAARATADQYGWAPEPQAAAHMTALVIVALDTGEVQEAEQLLGLGTRDTNLALASRIMFAVLALQAAIARDDLSSADRRAGLLALTAQRIALPRLLAGWVSVAQAEHLLAHGRVEDARQVLGQISDGGYPAARRDLNLARCHLAQDDPRRALQSLTALIPSLSAYRTVAVHARVVAAVAAIRLRKDAQALDLLTDAVELAAETSMLGPFLAAGQPLRPLLARYRTVVGRHAEFTTAALGGVPPGEQPIPVAANGQELTERERAVLPFLATHLTATQIAEELFLSVNTVKSHQQAIYRKFGVSSRRAAVDRGRDLGLI</sequence>
<dbReference type="PANTHER" id="PTHR44688:SF16">
    <property type="entry name" value="DNA-BINDING TRANSCRIPTIONAL ACTIVATOR DEVR_DOSR"/>
    <property type="match status" value="1"/>
</dbReference>
<dbReference type="HOGENOM" id="CLU_006325_1_0_11"/>
<dbReference type="GO" id="GO:0003677">
    <property type="term" value="F:DNA binding"/>
    <property type="evidence" value="ECO:0007669"/>
    <property type="project" value="UniProtKB-KW"/>
</dbReference>
<dbReference type="GO" id="GO:0006355">
    <property type="term" value="P:regulation of DNA-templated transcription"/>
    <property type="evidence" value="ECO:0007669"/>
    <property type="project" value="InterPro"/>
</dbReference>
<reference evidence="6" key="1">
    <citation type="submission" date="2009-09" db="EMBL/GenBank/DDBJ databases">
        <title>The complete genome of Nakamurella multipartita DSM 44233.</title>
        <authorList>
            <consortium name="US DOE Joint Genome Institute (JGI-PGF)"/>
            <person name="Lucas S."/>
            <person name="Copeland A."/>
            <person name="Lapidus A."/>
            <person name="Glavina del Rio T."/>
            <person name="Dalin E."/>
            <person name="Tice H."/>
            <person name="Bruce D."/>
            <person name="Goodwin L."/>
            <person name="Pitluck S."/>
            <person name="Kyrpides N."/>
            <person name="Mavromatis K."/>
            <person name="Ivanova N."/>
            <person name="Ovchinnikova G."/>
            <person name="Sims D."/>
            <person name="Meincke L."/>
            <person name="Brettin T."/>
            <person name="Detter J.C."/>
            <person name="Han C."/>
            <person name="Larimer F."/>
            <person name="Land M."/>
            <person name="Hauser L."/>
            <person name="Markowitz V."/>
            <person name="Cheng J.-F."/>
            <person name="Hugenholtz P."/>
            <person name="Woyke T."/>
            <person name="Wu D."/>
            <person name="Klenk H.-P."/>
            <person name="Eisen J.A."/>
        </authorList>
    </citation>
    <scope>NUCLEOTIDE SEQUENCE [LARGE SCALE GENOMIC DNA]</scope>
    <source>
        <strain evidence="6">ATCC 700099 / DSM 44233 / CIP 104796 / JCM 9543 / NBRC 105858 / Y-104</strain>
    </source>
</reference>
<keyword evidence="6" id="KW-1185">Reference proteome</keyword>
<dbReference type="InterPro" id="IPR059106">
    <property type="entry name" value="WHD_MalT"/>
</dbReference>
<dbReference type="InterPro" id="IPR027417">
    <property type="entry name" value="P-loop_NTPase"/>
</dbReference>
<keyword evidence="2" id="KW-0238">DNA-binding</keyword>
<dbReference type="CDD" id="cd06170">
    <property type="entry name" value="LuxR_C_like"/>
    <property type="match status" value="1"/>
</dbReference>
<evidence type="ECO:0000256" key="1">
    <source>
        <dbReference type="ARBA" id="ARBA00023015"/>
    </source>
</evidence>
<dbReference type="STRING" id="479431.Namu_5237"/>
<evidence type="ECO:0000313" key="6">
    <source>
        <dbReference type="Proteomes" id="UP000002218"/>
    </source>
</evidence>
<keyword evidence="1" id="KW-0805">Transcription regulation</keyword>
<dbReference type="InterPro" id="IPR011990">
    <property type="entry name" value="TPR-like_helical_dom_sf"/>
</dbReference>
<evidence type="ECO:0000256" key="2">
    <source>
        <dbReference type="ARBA" id="ARBA00023125"/>
    </source>
</evidence>